<dbReference type="Proteomes" id="UP000249495">
    <property type="component" value="Chromosome 1"/>
</dbReference>
<dbReference type="OrthoDB" id="9811471at2"/>
<comment type="similarity">
    <text evidence="1">Belongs to the amidase family.</text>
</comment>
<organism evidence="3 4">
    <name type="scientific">Streptococcus ferus</name>
    <dbReference type="NCBI Taxonomy" id="1345"/>
    <lineage>
        <taxon>Bacteria</taxon>
        <taxon>Bacillati</taxon>
        <taxon>Bacillota</taxon>
        <taxon>Bacilli</taxon>
        <taxon>Lactobacillales</taxon>
        <taxon>Streptococcaceae</taxon>
        <taxon>Streptococcus</taxon>
    </lineage>
</organism>
<keyword evidence="4" id="KW-1185">Reference proteome</keyword>
<proteinExistence type="inferred from homology"/>
<feature type="domain" description="Amidase" evidence="2">
    <location>
        <begin position="22"/>
        <end position="468"/>
    </location>
</feature>
<dbReference type="STRING" id="1123303.GCA_000372425_00348"/>
<evidence type="ECO:0000313" key="3">
    <source>
        <dbReference type="EMBL" id="SQF40203.1"/>
    </source>
</evidence>
<dbReference type="InterPro" id="IPR000120">
    <property type="entry name" value="Amidase"/>
</dbReference>
<dbReference type="PANTHER" id="PTHR11895">
    <property type="entry name" value="TRANSAMIDASE"/>
    <property type="match status" value="1"/>
</dbReference>
<dbReference type="SUPFAM" id="SSF75304">
    <property type="entry name" value="Amidase signature (AS) enzymes"/>
    <property type="match status" value="1"/>
</dbReference>
<dbReference type="GO" id="GO:0004040">
    <property type="term" value="F:amidase activity"/>
    <property type="evidence" value="ECO:0007669"/>
    <property type="project" value="UniProtKB-EC"/>
</dbReference>
<dbReference type="Pfam" id="PF01425">
    <property type="entry name" value="Amidase"/>
    <property type="match status" value="1"/>
</dbReference>
<dbReference type="KEGG" id="sfer:NCTC12278_00818"/>
<dbReference type="GO" id="GO:0019874">
    <property type="term" value="F:6-aminohexanoate-cyclic-dimer hydrolase activity"/>
    <property type="evidence" value="ECO:0007669"/>
    <property type="project" value="UniProtKB-EC"/>
</dbReference>
<dbReference type="AlphaFoldDB" id="A0A2X3W8Q9"/>
<dbReference type="RefSeq" id="WP_018029678.1">
    <property type="nucleotide sequence ID" value="NZ_LS483343.1"/>
</dbReference>
<evidence type="ECO:0000313" key="4">
    <source>
        <dbReference type="Proteomes" id="UP000249495"/>
    </source>
</evidence>
<evidence type="ECO:0000259" key="2">
    <source>
        <dbReference type="Pfam" id="PF01425"/>
    </source>
</evidence>
<protein>
    <submittedName>
        <fullName evidence="3">Amidase</fullName>
        <ecNumber evidence="3">3.5.1.4</ecNumber>
        <ecNumber evidence="3">3.5.2.12</ecNumber>
    </submittedName>
</protein>
<dbReference type="InterPro" id="IPR023631">
    <property type="entry name" value="Amidase_dom"/>
</dbReference>
<reference evidence="3 4" key="1">
    <citation type="submission" date="2018-06" db="EMBL/GenBank/DDBJ databases">
        <authorList>
            <consortium name="Pathogen Informatics"/>
            <person name="Doyle S."/>
        </authorList>
    </citation>
    <scope>NUCLEOTIDE SEQUENCE [LARGE SCALE GENOMIC DNA]</scope>
    <source>
        <strain evidence="3 4">NCTC12278</strain>
    </source>
</reference>
<dbReference type="NCBIfam" id="NF005099">
    <property type="entry name" value="PRK06529.1"/>
    <property type="match status" value="1"/>
</dbReference>
<dbReference type="InterPro" id="IPR036928">
    <property type="entry name" value="AS_sf"/>
</dbReference>
<accession>A0A2X3W8Q9</accession>
<sequence>MLFSDATAMSEAVRNREMSAEELVQETIAKIENLDPSLNALTSKRYEKALQEAKERDFSGKPFAGVPLLLKDLGQNQAGEPSTGGSRLLTSYRSGQTDNYVQRLEDLGFIILGRTNTPEFGFKNISDAELHGAVNLPDDLTRNAGGSSGGAAAAVSSGMLPLAAASDGGGSIRIPAAFNGLVGLKPTRGRIPVGPESFRGWQGASIKFALTRTMRDTRRLLYHLQTCQLESPFILPKLSRQNLESPLPKSLRIAVQLNSPVGGRVSEEAQTSVLEAARFLEGQGYEIHLLDRPPLDGVDAMQSYYLMNATETAAMFDHLEEMLGRPMMLDDMELMSWALFRSGQTIPAKLYSKVLSAWDTYSHHMAVFHQTYDLLLTPTTAEVAPKHGQFALSENLKNKLANIDAFPMQEQQELIWEMFSDSLDWTPFTQQANLTGQPAISLPTGRTAQGLALGIHFTAAKGREDLLLAVGQLFEESGRFV</sequence>
<evidence type="ECO:0000256" key="1">
    <source>
        <dbReference type="ARBA" id="ARBA00009199"/>
    </source>
</evidence>
<dbReference type="EC" id="3.5.2.12" evidence="3"/>
<dbReference type="PANTHER" id="PTHR11895:SF7">
    <property type="entry name" value="GLUTAMYL-TRNA(GLN) AMIDOTRANSFERASE SUBUNIT A, MITOCHONDRIAL"/>
    <property type="match status" value="1"/>
</dbReference>
<dbReference type="PROSITE" id="PS00571">
    <property type="entry name" value="AMIDASES"/>
    <property type="match status" value="1"/>
</dbReference>
<dbReference type="EMBL" id="LS483343">
    <property type="protein sequence ID" value="SQF40203.1"/>
    <property type="molecule type" value="Genomic_DNA"/>
</dbReference>
<dbReference type="Gene3D" id="3.90.1300.10">
    <property type="entry name" value="Amidase signature (AS) domain"/>
    <property type="match status" value="1"/>
</dbReference>
<keyword evidence="3" id="KW-0378">Hydrolase</keyword>
<dbReference type="InterPro" id="IPR020556">
    <property type="entry name" value="Amidase_CS"/>
</dbReference>
<name>A0A2X3W8Q9_9STRE</name>
<dbReference type="EC" id="3.5.1.4" evidence="3"/>
<gene>
    <name evidence="3" type="primary">nylA</name>
    <name evidence="3" type="ORF">NCTC12278_00818</name>
</gene>